<gene>
    <name evidence="3" type="primary">106056714</name>
    <name evidence="6 7 8 9" type="synonym">LOC106056714</name>
</gene>
<evidence type="ECO:0000313" key="5">
    <source>
        <dbReference type="Proteomes" id="UP001165740"/>
    </source>
</evidence>
<dbReference type="RefSeq" id="XP_013068990.1">
    <property type="nucleotide sequence ID" value="XM_013213536.2"/>
</dbReference>
<evidence type="ECO:0000256" key="1">
    <source>
        <dbReference type="SAM" id="Phobius"/>
    </source>
</evidence>
<evidence type="ECO:0000256" key="2">
    <source>
        <dbReference type="SAM" id="SignalP"/>
    </source>
</evidence>
<reference evidence="6 7" key="4">
    <citation type="submission" date="2025-04" db="UniProtKB">
        <authorList>
            <consortium name="RefSeq"/>
        </authorList>
    </citation>
    <scope>IDENTIFICATION</scope>
</reference>
<dbReference type="RefSeq" id="XP_013068992.1">
    <property type="nucleotide sequence ID" value="XM_013213538.2"/>
</dbReference>
<dbReference type="VEuPathDB" id="VectorBase:BGLB030332"/>
<keyword evidence="5" id="KW-1185">Reference proteome</keyword>
<feature type="chain" id="PRO_5014285096" evidence="2">
    <location>
        <begin position="24"/>
        <end position="407"/>
    </location>
</feature>
<accession>A0A2C9LFB7</accession>
<organism evidence="3 4">
    <name type="scientific">Biomphalaria glabrata</name>
    <name type="common">Bloodfluke planorb</name>
    <name type="synonym">Freshwater snail</name>
    <dbReference type="NCBI Taxonomy" id="6526"/>
    <lineage>
        <taxon>Eukaryota</taxon>
        <taxon>Metazoa</taxon>
        <taxon>Spiralia</taxon>
        <taxon>Lophotrochozoa</taxon>
        <taxon>Mollusca</taxon>
        <taxon>Gastropoda</taxon>
        <taxon>Heterobranchia</taxon>
        <taxon>Euthyneura</taxon>
        <taxon>Panpulmonata</taxon>
        <taxon>Hygrophila</taxon>
        <taxon>Lymnaeoidea</taxon>
        <taxon>Planorbidae</taxon>
        <taxon>Biomphalaria</taxon>
    </lineage>
</organism>
<dbReference type="EnsemblMetazoa" id="BGLB030332-RA">
    <property type="protein sequence ID" value="BGLB030332-PA"/>
    <property type="gene ID" value="BGLB030332"/>
</dbReference>
<dbReference type="KEGG" id="bgt:106056714"/>
<dbReference type="RefSeq" id="XP_055860479.1">
    <property type="nucleotide sequence ID" value="XM_056004504.1"/>
</dbReference>
<keyword evidence="1" id="KW-0812">Transmembrane</keyword>
<feature type="transmembrane region" description="Helical" evidence="1">
    <location>
        <begin position="149"/>
        <end position="171"/>
    </location>
</feature>
<dbReference type="EnsemblMetazoa" id="BGLB030332-RB">
    <property type="protein sequence ID" value="BGLB030332-PB"/>
    <property type="gene ID" value="BGLB030332"/>
</dbReference>
<evidence type="ECO:0000313" key="4">
    <source>
        <dbReference type="Proteomes" id="UP000076420"/>
    </source>
</evidence>
<dbReference type="RefSeq" id="XP_055860478.1">
    <property type="nucleotide sequence ID" value="XM_056004503.1"/>
</dbReference>
<dbReference type="Proteomes" id="UP001165740">
    <property type="component" value="Chromosome 11"/>
</dbReference>
<keyword evidence="1" id="KW-0472">Membrane</keyword>
<feature type="signal peptide" evidence="2">
    <location>
        <begin position="1"/>
        <end position="23"/>
    </location>
</feature>
<reference evidence="3" key="1">
    <citation type="journal article" date="2004" name="J. Parasitol.">
        <title>The mitochondrial genome of Biomphalaria glabrata (Gastropoda: Basommatophora), intermediate host of Schistosoma mansoni.</title>
        <authorList>
            <person name="DeJong R.J."/>
            <person name="Emery A.M."/>
            <person name="Adema C.M."/>
        </authorList>
    </citation>
    <scope>NUCLEOTIDE SEQUENCE</scope>
    <source>
        <strain evidence="3">BB02</strain>
    </source>
</reference>
<sequence>MACIKQLIKFVKLLLIAVRFTLSSTDLPCDAYCFKGSFCKGQDCIPCPYGTFISQDGHTFTVCKRWTTMSGPNIIQITPGSESRDIVWGCETGYIKHDINAAEWDCIKAPTTTTTTTITTSTSTSISTTIKPTMATVPVGSSQELETPYIAAIAIGCSVIIIAAIIIYLYIRYCRRRPNNTDRSGEVRYHRPPNATVPDKDLLDLFSEIERVLSKDDIIRLIDYLHDPNGKIIKQKESQKALISWANGYPEFDHPSLIRDTLSRIGIELPLNSSEINSLTLADGLFKADRLNNAFKNFCGEMCTWLGMDAEKLAILLNLKNQLDIQKSSKNFELAFTVCMGKWAFGHPFRYTENDREWEPLTIVRRKLIEMERNDIVEDLPTLTSCVYTAMENYNSQSYQNGATNIV</sequence>
<dbReference type="EnsemblMetazoa" id="BGLB030332-RD">
    <property type="protein sequence ID" value="BGLB030332-PD"/>
    <property type="gene ID" value="BGLB030332"/>
</dbReference>
<dbReference type="AlphaFoldDB" id="A0A2C9LFB7"/>
<evidence type="ECO:0000313" key="3">
    <source>
        <dbReference type="EnsemblMetazoa" id="BGLB030332-PA"/>
    </source>
</evidence>
<reference evidence="3" key="3">
    <citation type="submission" date="2020-05" db="UniProtKB">
        <authorList>
            <consortium name="EnsemblMetazoa"/>
        </authorList>
    </citation>
    <scope>IDENTIFICATION</scope>
    <source>
        <strain evidence="3">BB02</strain>
    </source>
</reference>
<proteinExistence type="predicted"/>
<reference evidence="3" key="2">
    <citation type="submission" date="2013-03" db="EMBL/GenBank/DDBJ databases">
        <title>Sequence assembly of the Biomphalaria glabrata genome version 4.3.</title>
        <authorList>
            <person name="Warren W."/>
            <person name="Wilson R.K."/>
            <person name="Hillier L.W."/>
            <person name="Minx P."/>
        </authorList>
    </citation>
    <scope>NUCLEOTIDE SEQUENCE</scope>
    <source>
        <strain evidence="3">BB02</strain>
    </source>
</reference>
<evidence type="ECO:0000313" key="7">
    <source>
        <dbReference type="RefSeq" id="XP_013068992.1"/>
    </source>
</evidence>
<dbReference type="OrthoDB" id="6179398at2759"/>
<evidence type="ECO:0000313" key="9">
    <source>
        <dbReference type="RefSeq" id="XP_055860479.1"/>
    </source>
</evidence>
<dbReference type="EnsemblMetazoa" id="BGLB030332-RE">
    <property type="protein sequence ID" value="BGLB030332-PE"/>
    <property type="gene ID" value="BGLB030332"/>
</dbReference>
<evidence type="ECO:0000313" key="8">
    <source>
        <dbReference type="RefSeq" id="XP_055860478.1"/>
    </source>
</evidence>
<dbReference type="Gene3D" id="2.10.50.10">
    <property type="entry name" value="Tumor Necrosis Factor Receptor, subunit A, domain 2"/>
    <property type="match status" value="1"/>
</dbReference>
<dbReference type="EnsemblMetazoa" id="BGLB030332-RC">
    <property type="protein sequence ID" value="BGLB030332-PC"/>
    <property type="gene ID" value="BGLB030332"/>
</dbReference>
<protein>
    <submittedName>
        <fullName evidence="6 7">Uncharacterized protein LOC106056714</fullName>
    </submittedName>
</protein>
<dbReference type="GeneID" id="106056714"/>
<evidence type="ECO:0000313" key="6">
    <source>
        <dbReference type="RefSeq" id="XP_013068990.1"/>
    </source>
</evidence>
<keyword evidence="1" id="KW-1133">Transmembrane helix</keyword>
<name>A0A2C9LFB7_BIOGL</name>
<dbReference type="Proteomes" id="UP000076420">
    <property type="component" value="Unassembled WGS sequence"/>
</dbReference>
<keyword evidence="2" id="KW-0732">Signal</keyword>
<dbReference type="VEuPathDB" id="VectorBase:BGLAX_031406"/>